<dbReference type="PANTHER" id="PTHR36141:SF4">
    <property type="entry name" value="OS08G0148566 PROTEIN"/>
    <property type="match status" value="1"/>
</dbReference>
<name>A0A3L6QCW6_PANMI</name>
<gene>
    <name evidence="1" type="ORF">C2845_PM15G24370</name>
</gene>
<reference evidence="2" key="1">
    <citation type="journal article" date="2019" name="Nat. Commun.">
        <title>The genome of broomcorn millet.</title>
        <authorList>
            <person name="Zou C."/>
            <person name="Miki D."/>
            <person name="Li D."/>
            <person name="Tang Q."/>
            <person name="Xiao L."/>
            <person name="Rajput S."/>
            <person name="Deng P."/>
            <person name="Jia W."/>
            <person name="Huang R."/>
            <person name="Zhang M."/>
            <person name="Sun Y."/>
            <person name="Hu J."/>
            <person name="Fu X."/>
            <person name="Schnable P.S."/>
            <person name="Li F."/>
            <person name="Zhang H."/>
            <person name="Feng B."/>
            <person name="Zhu X."/>
            <person name="Liu R."/>
            <person name="Schnable J.C."/>
            <person name="Zhu J.-K."/>
            <person name="Zhang H."/>
        </authorList>
    </citation>
    <scope>NUCLEOTIDE SEQUENCE [LARGE SCALE GENOMIC DNA]</scope>
</reference>
<organism evidence="1 2">
    <name type="scientific">Panicum miliaceum</name>
    <name type="common">Proso millet</name>
    <name type="synonym">Broomcorn millet</name>
    <dbReference type="NCBI Taxonomy" id="4540"/>
    <lineage>
        <taxon>Eukaryota</taxon>
        <taxon>Viridiplantae</taxon>
        <taxon>Streptophyta</taxon>
        <taxon>Embryophyta</taxon>
        <taxon>Tracheophyta</taxon>
        <taxon>Spermatophyta</taxon>
        <taxon>Magnoliopsida</taxon>
        <taxon>Liliopsida</taxon>
        <taxon>Poales</taxon>
        <taxon>Poaceae</taxon>
        <taxon>PACMAD clade</taxon>
        <taxon>Panicoideae</taxon>
        <taxon>Panicodae</taxon>
        <taxon>Paniceae</taxon>
        <taxon>Panicinae</taxon>
        <taxon>Panicum</taxon>
        <taxon>Panicum sect. Panicum</taxon>
    </lineage>
</organism>
<keyword evidence="2" id="KW-1185">Reference proteome</keyword>
<evidence type="ECO:0000313" key="1">
    <source>
        <dbReference type="EMBL" id="RLM75047.1"/>
    </source>
</evidence>
<dbReference type="EMBL" id="PQIB02000013">
    <property type="protein sequence ID" value="RLM75047.1"/>
    <property type="molecule type" value="Genomic_DNA"/>
</dbReference>
<dbReference type="OrthoDB" id="693280at2759"/>
<comment type="caution">
    <text evidence="1">The sequence shown here is derived from an EMBL/GenBank/DDBJ whole genome shotgun (WGS) entry which is preliminary data.</text>
</comment>
<dbReference type="SUPFAM" id="SSF50494">
    <property type="entry name" value="Trypsin-like serine proteases"/>
    <property type="match status" value="1"/>
</dbReference>
<accession>A0A3L6QCW6</accession>
<sequence>MSNRTITEAKYNKVAGIVGKADRKKRKLPGSITRNSGERQSTGFSIASNVTRLRILTCAHTIADVFTAGHHHELTLDEVNAIFMFDIQCVHQEQEVRTMVSDQMISERTRWSTPAIAVALDTELDLLVLEADVGELVLHKVDGVQMACKADHPLIKLAKANPVKKQKLVLAGWPPQRSSASATGQVSTCDWTYDAVSGLNTKGYAMRLLEVHRMVGDSGFSGAPVLNGHCLCVGVFHGIFNLIMGYAVSLGDLNAFLEAHNVPPGGVRGRAPAVGVHDPILLFLDEHAAEASEDAISSLMAELESPVPSLDSLWRTAMELRLLAKHNPDNRDRIAKAGACGRSSSCCRRRNSRWPPRCLAWSRR</sequence>
<protein>
    <submittedName>
        <fullName evidence="1">Uncharacterized protein</fullName>
    </submittedName>
</protein>
<dbReference type="InterPro" id="IPR009003">
    <property type="entry name" value="Peptidase_S1_PA"/>
</dbReference>
<dbReference type="Proteomes" id="UP000275267">
    <property type="component" value="Unassembled WGS sequence"/>
</dbReference>
<proteinExistence type="predicted"/>
<dbReference type="AlphaFoldDB" id="A0A3L6QCW6"/>
<dbReference type="PANTHER" id="PTHR36141">
    <property type="entry name" value="OS08G0148500 PROTEIN"/>
    <property type="match status" value="1"/>
</dbReference>
<evidence type="ECO:0000313" key="2">
    <source>
        <dbReference type="Proteomes" id="UP000275267"/>
    </source>
</evidence>